<sequence length="200" mass="22161">MKLYKKIAISVVCLGLLTASVVTGASISEETIGVINFKVLAEQSKLGKQELKSFEDLKRQVVSALEKKEKEATETVAQLDDSDFVDGLSQQALEELKKKFQAQGQELAAYQQQYTQMLQQAHVKILQGISERVGKAAERIAKERGFSLILNEETTFFYTSKQDLTSSVLVQMDRDFDEEQAGDTTAIPAFQGVQKTSAQS</sequence>
<dbReference type="PANTHER" id="PTHR35089:SF1">
    <property type="entry name" value="CHAPERONE PROTEIN SKP"/>
    <property type="match status" value="1"/>
</dbReference>
<organism evidence="6 7">
    <name type="scientific">Simkania negevensis</name>
    <dbReference type="NCBI Taxonomy" id="83561"/>
    <lineage>
        <taxon>Bacteria</taxon>
        <taxon>Pseudomonadati</taxon>
        <taxon>Chlamydiota</taxon>
        <taxon>Chlamydiia</taxon>
        <taxon>Parachlamydiales</taxon>
        <taxon>Simkaniaceae</taxon>
        <taxon>Simkania</taxon>
    </lineage>
</organism>
<accession>A0ABS3AUS4</accession>
<reference evidence="6 7" key="1">
    <citation type="submission" date="2021-02" db="EMBL/GenBank/DDBJ databases">
        <title>Activity-based single-cell genomes from oceanic crustal fluid captures similar information to metagenomic and metatranscriptomic surveys with orders of magnitude less sampling.</title>
        <authorList>
            <person name="D'Angelo T.S."/>
            <person name="Orcutt B.N."/>
        </authorList>
    </citation>
    <scope>NUCLEOTIDE SEQUENCE [LARGE SCALE GENOMIC DNA]</scope>
    <source>
        <strain evidence="6">AH-315-G07</strain>
    </source>
</reference>
<dbReference type="PANTHER" id="PTHR35089">
    <property type="entry name" value="CHAPERONE PROTEIN SKP"/>
    <property type="match status" value="1"/>
</dbReference>
<dbReference type="SMART" id="SM00935">
    <property type="entry name" value="OmpH"/>
    <property type="match status" value="1"/>
</dbReference>
<evidence type="ECO:0000256" key="5">
    <source>
        <dbReference type="SAM" id="SignalP"/>
    </source>
</evidence>
<proteinExistence type="inferred from homology"/>
<dbReference type="Proteomes" id="UP000722121">
    <property type="component" value="Unassembled WGS sequence"/>
</dbReference>
<evidence type="ECO:0000256" key="3">
    <source>
        <dbReference type="SAM" id="Coils"/>
    </source>
</evidence>
<keyword evidence="2 5" id="KW-0732">Signal</keyword>
<evidence type="ECO:0000256" key="4">
    <source>
        <dbReference type="SAM" id="MobiDB-lite"/>
    </source>
</evidence>
<feature type="chain" id="PRO_5046659543" evidence="5">
    <location>
        <begin position="25"/>
        <end position="200"/>
    </location>
</feature>
<comment type="caution">
    <text evidence="6">The sequence shown here is derived from an EMBL/GenBank/DDBJ whole genome shotgun (WGS) entry which is preliminary data.</text>
</comment>
<comment type="similarity">
    <text evidence="1">Belongs to the Skp family.</text>
</comment>
<dbReference type="InterPro" id="IPR005632">
    <property type="entry name" value="Chaperone_Skp"/>
</dbReference>
<dbReference type="Pfam" id="PF03938">
    <property type="entry name" value="OmpH"/>
    <property type="match status" value="1"/>
</dbReference>
<dbReference type="InterPro" id="IPR024930">
    <property type="entry name" value="Skp_dom_sf"/>
</dbReference>
<keyword evidence="3" id="KW-0175">Coiled coil</keyword>
<feature type="coiled-coil region" evidence="3">
    <location>
        <begin position="51"/>
        <end position="113"/>
    </location>
</feature>
<evidence type="ECO:0000313" key="6">
    <source>
        <dbReference type="EMBL" id="MBN4067244.1"/>
    </source>
</evidence>
<dbReference type="Gene3D" id="3.30.910.20">
    <property type="entry name" value="Skp domain"/>
    <property type="match status" value="1"/>
</dbReference>
<keyword evidence="7" id="KW-1185">Reference proteome</keyword>
<evidence type="ECO:0000256" key="1">
    <source>
        <dbReference type="ARBA" id="ARBA00009091"/>
    </source>
</evidence>
<feature type="signal peptide" evidence="5">
    <location>
        <begin position="1"/>
        <end position="24"/>
    </location>
</feature>
<dbReference type="SUPFAM" id="SSF111384">
    <property type="entry name" value="OmpH-like"/>
    <property type="match status" value="1"/>
</dbReference>
<gene>
    <name evidence="6" type="ORF">JYU14_04085</name>
</gene>
<evidence type="ECO:0000313" key="7">
    <source>
        <dbReference type="Proteomes" id="UP000722121"/>
    </source>
</evidence>
<feature type="region of interest" description="Disordered" evidence="4">
    <location>
        <begin position="179"/>
        <end position="200"/>
    </location>
</feature>
<evidence type="ECO:0000256" key="2">
    <source>
        <dbReference type="ARBA" id="ARBA00022729"/>
    </source>
</evidence>
<protein>
    <submittedName>
        <fullName evidence="6">OmpH family outer membrane protein</fullName>
    </submittedName>
</protein>
<dbReference type="EMBL" id="JAFITR010000092">
    <property type="protein sequence ID" value="MBN4067244.1"/>
    <property type="molecule type" value="Genomic_DNA"/>
</dbReference>
<name>A0ABS3AUS4_9BACT</name>